<dbReference type="EMBL" id="JAFBEV010000026">
    <property type="protein sequence ID" value="MBM7658889.1"/>
    <property type="molecule type" value="Genomic_DNA"/>
</dbReference>
<dbReference type="Pfam" id="PF01931">
    <property type="entry name" value="NTPase_I-T"/>
    <property type="match status" value="1"/>
</dbReference>
<evidence type="ECO:0000256" key="5">
    <source>
        <dbReference type="ARBA" id="ARBA00022801"/>
    </source>
</evidence>
<comment type="cofactor">
    <cofactor evidence="1">
        <name>Mn(2+)</name>
        <dbReference type="ChEBI" id="CHEBI:29035"/>
    </cofactor>
</comment>
<evidence type="ECO:0000256" key="4">
    <source>
        <dbReference type="ARBA" id="ARBA00022741"/>
    </source>
</evidence>
<keyword evidence="5" id="KW-0378">Hydrolase</keyword>
<keyword evidence="4" id="KW-0547">Nucleotide-binding</keyword>
<dbReference type="Gene3D" id="3.90.950.10">
    <property type="match status" value="1"/>
</dbReference>
<keyword evidence="8" id="KW-0464">Manganese</keyword>
<comment type="caution">
    <text evidence="13">The sequence shown here is derived from an EMBL/GenBank/DDBJ whole genome shotgun (WGS) entry which is preliminary data.</text>
</comment>
<feature type="domain" description="Non-canonical purine NTP phosphatase/PRRC1" evidence="12">
    <location>
        <begin position="6"/>
        <end position="158"/>
    </location>
</feature>
<sequence length="181" mass="19344">MIIGVGTKNPAKLDAVKRLVASENIDVMIRGYDVPSGISAMPMSDAETRQGAMNRARAVLDADPEVTVAIGMEGGASRFEGDMLLCNWGALADRNGQLLTAAGARIPLPAPLVAGIQAGRELGDVADEYAHQHDVRANGGTIGILTEGRVSRSTMFLHILQLLYGLYLHQDNERHDAKANR</sequence>
<comment type="cofactor">
    <cofactor evidence="2">
        <name>Mg(2+)</name>
        <dbReference type="ChEBI" id="CHEBI:18420"/>
    </cofactor>
</comment>
<comment type="catalytic activity">
    <reaction evidence="11">
        <text>XTP + H2O = XDP + phosphate + H(+)</text>
        <dbReference type="Rhea" id="RHEA:28406"/>
        <dbReference type="ChEBI" id="CHEBI:15377"/>
        <dbReference type="ChEBI" id="CHEBI:15378"/>
        <dbReference type="ChEBI" id="CHEBI:43474"/>
        <dbReference type="ChEBI" id="CHEBI:59884"/>
        <dbReference type="ChEBI" id="CHEBI:61314"/>
        <dbReference type="EC" id="3.6.1.73"/>
    </reaction>
</comment>
<keyword evidence="6" id="KW-0460">Magnesium</keyword>
<gene>
    <name evidence="13" type="ORF">JOC27_002352</name>
</gene>
<dbReference type="PANTHER" id="PTHR34699:SF2">
    <property type="entry name" value="NON-CANONICAL PURINE NTP PHOSPHATASE_PRRC1 DOMAIN-CONTAINING PROTEIN"/>
    <property type="match status" value="1"/>
</dbReference>
<evidence type="ECO:0000313" key="13">
    <source>
        <dbReference type="EMBL" id="MBM7658889.1"/>
    </source>
</evidence>
<keyword evidence="14" id="KW-1185">Reference proteome</keyword>
<keyword evidence="7" id="KW-0546">Nucleotide metabolism</keyword>
<dbReference type="Proteomes" id="UP000823201">
    <property type="component" value="Unassembled WGS sequence"/>
</dbReference>
<proteinExistence type="predicted"/>
<evidence type="ECO:0000256" key="10">
    <source>
        <dbReference type="ARBA" id="ARBA00048174"/>
    </source>
</evidence>
<evidence type="ECO:0000256" key="7">
    <source>
        <dbReference type="ARBA" id="ARBA00023080"/>
    </source>
</evidence>
<evidence type="ECO:0000256" key="9">
    <source>
        <dbReference type="ARBA" id="ARBA00038901"/>
    </source>
</evidence>
<dbReference type="InterPro" id="IPR029001">
    <property type="entry name" value="ITPase-like_fam"/>
</dbReference>
<comment type="catalytic activity">
    <reaction evidence="10">
        <text>ITP + H2O = IDP + phosphate + H(+)</text>
        <dbReference type="Rhea" id="RHEA:28330"/>
        <dbReference type="ChEBI" id="CHEBI:15377"/>
        <dbReference type="ChEBI" id="CHEBI:15378"/>
        <dbReference type="ChEBI" id="CHEBI:43474"/>
        <dbReference type="ChEBI" id="CHEBI:58280"/>
        <dbReference type="ChEBI" id="CHEBI:61402"/>
        <dbReference type="EC" id="3.6.1.73"/>
    </reaction>
</comment>
<dbReference type="EC" id="3.6.1.73" evidence="9"/>
<evidence type="ECO:0000256" key="6">
    <source>
        <dbReference type="ARBA" id="ARBA00022842"/>
    </source>
</evidence>
<evidence type="ECO:0000256" key="8">
    <source>
        <dbReference type="ARBA" id="ARBA00023211"/>
    </source>
</evidence>
<name>A0ABS2QAU9_9BACL</name>
<evidence type="ECO:0000256" key="11">
    <source>
        <dbReference type="ARBA" id="ARBA00048781"/>
    </source>
</evidence>
<evidence type="ECO:0000256" key="2">
    <source>
        <dbReference type="ARBA" id="ARBA00001946"/>
    </source>
</evidence>
<keyword evidence="3" id="KW-0479">Metal-binding</keyword>
<evidence type="ECO:0000256" key="1">
    <source>
        <dbReference type="ARBA" id="ARBA00001936"/>
    </source>
</evidence>
<organism evidence="13 14">
    <name type="scientific">Sporolactobacillus spathodeae</name>
    <dbReference type="NCBI Taxonomy" id="1465502"/>
    <lineage>
        <taxon>Bacteria</taxon>
        <taxon>Bacillati</taxon>
        <taxon>Bacillota</taxon>
        <taxon>Bacilli</taxon>
        <taxon>Bacillales</taxon>
        <taxon>Sporolactobacillaceae</taxon>
        <taxon>Sporolactobacillus</taxon>
    </lineage>
</organism>
<reference evidence="13 14" key="1">
    <citation type="submission" date="2021-01" db="EMBL/GenBank/DDBJ databases">
        <title>Genomic Encyclopedia of Type Strains, Phase IV (KMG-IV): sequencing the most valuable type-strain genomes for metagenomic binning, comparative biology and taxonomic classification.</title>
        <authorList>
            <person name="Goeker M."/>
        </authorList>
    </citation>
    <scope>NUCLEOTIDE SEQUENCE [LARGE SCALE GENOMIC DNA]</scope>
    <source>
        <strain evidence="13 14">DSM 100968</strain>
    </source>
</reference>
<dbReference type="InterPro" id="IPR026533">
    <property type="entry name" value="NTPase/PRRC1"/>
</dbReference>
<dbReference type="RefSeq" id="WP_205007437.1">
    <property type="nucleotide sequence ID" value="NZ_CBCRXA010000026.1"/>
</dbReference>
<evidence type="ECO:0000256" key="3">
    <source>
        <dbReference type="ARBA" id="ARBA00022723"/>
    </source>
</evidence>
<dbReference type="InterPro" id="IPR050299">
    <property type="entry name" value="YjjX_NTPase"/>
</dbReference>
<dbReference type="SUPFAM" id="SSF52972">
    <property type="entry name" value="ITPase-like"/>
    <property type="match status" value="1"/>
</dbReference>
<evidence type="ECO:0000259" key="12">
    <source>
        <dbReference type="Pfam" id="PF01931"/>
    </source>
</evidence>
<evidence type="ECO:0000313" key="14">
    <source>
        <dbReference type="Proteomes" id="UP000823201"/>
    </source>
</evidence>
<accession>A0ABS2QAU9</accession>
<dbReference type="PANTHER" id="PTHR34699">
    <property type="match status" value="1"/>
</dbReference>
<protein>
    <recommendedName>
        <fullName evidence="9">inosine/xanthosine triphosphatase</fullName>
        <ecNumber evidence="9">3.6.1.73</ecNumber>
    </recommendedName>
</protein>